<name>A0A4X2K516_VOMUR</name>
<dbReference type="Proteomes" id="UP000314987">
    <property type="component" value="Unassembled WGS sequence"/>
</dbReference>
<organism evidence="1 2">
    <name type="scientific">Vombatus ursinus</name>
    <name type="common">Common wombat</name>
    <dbReference type="NCBI Taxonomy" id="29139"/>
    <lineage>
        <taxon>Eukaryota</taxon>
        <taxon>Metazoa</taxon>
        <taxon>Chordata</taxon>
        <taxon>Craniata</taxon>
        <taxon>Vertebrata</taxon>
        <taxon>Euteleostomi</taxon>
        <taxon>Mammalia</taxon>
        <taxon>Metatheria</taxon>
        <taxon>Diprotodontia</taxon>
        <taxon>Vombatidae</taxon>
        <taxon>Vombatus</taxon>
    </lineage>
</organism>
<dbReference type="GeneTree" id="ENSGT00530000063975"/>
<evidence type="ECO:0008006" key="3">
    <source>
        <dbReference type="Google" id="ProtNLM"/>
    </source>
</evidence>
<accession>A0A4X2K516</accession>
<dbReference type="STRING" id="29139.ENSVURP00010005156"/>
<reference evidence="2" key="1">
    <citation type="submission" date="2018-12" db="EMBL/GenBank/DDBJ databases">
        <authorList>
            <person name="Yazar S."/>
        </authorList>
    </citation>
    <scope>NUCLEOTIDE SEQUENCE [LARGE SCALE GENOMIC DNA]</scope>
</reference>
<dbReference type="InterPro" id="IPR029063">
    <property type="entry name" value="SAM-dependent_MTases_sf"/>
</dbReference>
<evidence type="ECO:0000313" key="2">
    <source>
        <dbReference type="Proteomes" id="UP000314987"/>
    </source>
</evidence>
<dbReference type="Gene3D" id="3.40.50.150">
    <property type="entry name" value="Vaccinia Virus protein VP39"/>
    <property type="match status" value="1"/>
</dbReference>
<keyword evidence="2" id="KW-1185">Reference proteome</keyword>
<sequence>MEAIPSKESPPRFELLEESPNRCKSVRARWVQSQKASQRWGIDKQSVDGAAWQKRGWSPRPEGGSLRWECTSFSPCLAVGCLASALPSPPQESLLLDVAGATAWVAVEVGGFCTLHGVEGSQSMLELAKRQGLCQQLSLCILGPEALPAPSDHYDAVMVVGTLSDGQVPYSAVPLHPSLLSGGLVCLTTRVNSSNLPYAELARLEQAGEWKQILVHTEDWWKWVTSEKEATGSVSSNCGFIPGVIYLYYKQEATPANAIGV</sequence>
<dbReference type="Ensembl" id="ENSVURT00010005838.1">
    <property type="protein sequence ID" value="ENSVURP00010005156.1"/>
    <property type="gene ID" value="ENSVURG00010004049.1"/>
</dbReference>
<dbReference type="OMA" id="QAGAWEC"/>
<evidence type="ECO:0000313" key="1">
    <source>
        <dbReference type="Ensembl" id="ENSVURP00010005156.1"/>
    </source>
</evidence>
<proteinExistence type="predicted"/>
<protein>
    <recommendedName>
        <fullName evidence="3">Methyltransferase like 27</fullName>
    </recommendedName>
</protein>
<reference evidence="1" key="2">
    <citation type="submission" date="2025-08" db="UniProtKB">
        <authorList>
            <consortium name="Ensembl"/>
        </authorList>
    </citation>
    <scope>IDENTIFICATION</scope>
</reference>
<reference evidence="1" key="3">
    <citation type="submission" date="2025-09" db="UniProtKB">
        <authorList>
            <consortium name="Ensembl"/>
        </authorList>
    </citation>
    <scope>IDENTIFICATION</scope>
</reference>
<dbReference type="AlphaFoldDB" id="A0A4X2K516"/>
<dbReference type="SUPFAM" id="SSF53335">
    <property type="entry name" value="S-adenosyl-L-methionine-dependent methyltransferases"/>
    <property type="match status" value="1"/>
</dbReference>